<dbReference type="RefSeq" id="WP_344297612.1">
    <property type="nucleotide sequence ID" value="NZ_BAAANJ010000020.1"/>
</dbReference>
<keyword evidence="1" id="KW-0812">Transmembrane</keyword>
<evidence type="ECO:0000256" key="1">
    <source>
        <dbReference type="SAM" id="Phobius"/>
    </source>
</evidence>
<evidence type="ECO:0008006" key="4">
    <source>
        <dbReference type="Google" id="ProtNLM"/>
    </source>
</evidence>
<proteinExistence type="predicted"/>
<feature type="transmembrane region" description="Helical" evidence="1">
    <location>
        <begin position="42"/>
        <end position="63"/>
    </location>
</feature>
<feature type="transmembrane region" description="Helical" evidence="1">
    <location>
        <begin position="99"/>
        <end position="118"/>
    </location>
</feature>
<dbReference type="Proteomes" id="UP001500002">
    <property type="component" value="Unassembled WGS sequence"/>
</dbReference>
<name>A0ABN2MCI4_9MICO</name>
<sequence length="144" mass="14335">MPTTAFGARIGTILVAFFIGAVYGALATIGHRATLRIGEVTIPWGLAAALVGVTALLVGIRLVMPGRATAAAAAAGIVVVIALLTLPGPGGSVLVVGDLSGTIWSIAPALIAVLVVAWPELPPRRRGDVDVRAGQADADGRAGA</sequence>
<gene>
    <name evidence="2" type="ORF">GCM10009749_33070</name>
</gene>
<keyword evidence="1" id="KW-0472">Membrane</keyword>
<evidence type="ECO:0000313" key="2">
    <source>
        <dbReference type="EMBL" id="GAA1819936.1"/>
    </source>
</evidence>
<accession>A0ABN2MCI4</accession>
<organism evidence="2 3">
    <name type="scientific">Agromyces neolithicus</name>
    <dbReference type="NCBI Taxonomy" id="269420"/>
    <lineage>
        <taxon>Bacteria</taxon>
        <taxon>Bacillati</taxon>
        <taxon>Actinomycetota</taxon>
        <taxon>Actinomycetes</taxon>
        <taxon>Micrococcales</taxon>
        <taxon>Microbacteriaceae</taxon>
        <taxon>Agromyces</taxon>
    </lineage>
</organism>
<feature type="transmembrane region" description="Helical" evidence="1">
    <location>
        <begin position="70"/>
        <end position="87"/>
    </location>
</feature>
<feature type="transmembrane region" description="Helical" evidence="1">
    <location>
        <begin position="12"/>
        <end position="30"/>
    </location>
</feature>
<dbReference type="EMBL" id="BAAANJ010000020">
    <property type="protein sequence ID" value="GAA1819936.1"/>
    <property type="molecule type" value="Genomic_DNA"/>
</dbReference>
<evidence type="ECO:0000313" key="3">
    <source>
        <dbReference type="Proteomes" id="UP001500002"/>
    </source>
</evidence>
<keyword evidence="3" id="KW-1185">Reference proteome</keyword>
<keyword evidence="1" id="KW-1133">Transmembrane helix</keyword>
<protein>
    <recommendedName>
        <fullName evidence="4">Histidinol dehydrogenase</fullName>
    </recommendedName>
</protein>
<reference evidence="2 3" key="1">
    <citation type="journal article" date="2019" name="Int. J. Syst. Evol. Microbiol.">
        <title>The Global Catalogue of Microorganisms (GCM) 10K type strain sequencing project: providing services to taxonomists for standard genome sequencing and annotation.</title>
        <authorList>
            <consortium name="The Broad Institute Genomics Platform"/>
            <consortium name="The Broad Institute Genome Sequencing Center for Infectious Disease"/>
            <person name="Wu L."/>
            <person name="Ma J."/>
        </authorList>
    </citation>
    <scope>NUCLEOTIDE SEQUENCE [LARGE SCALE GENOMIC DNA]</scope>
    <source>
        <strain evidence="2 3">JCM 14322</strain>
    </source>
</reference>
<comment type="caution">
    <text evidence="2">The sequence shown here is derived from an EMBL/GenBank/DDBJ whole genome shotgun (WGS) entry which is preliminary data.</text>
</comment>